<dbReference type="InterPro" id="IPR036964">
    <property type="entry name" value="RASGEF_cat_dom_sf"/>
</dbReference>
<keyword evidence="3" id="KW-1185">Reference proteome</keyword>
<proteinExistence type="predicted"/>
<evidence type="ECO:0000259" key="1">
    <source>
        <dbReference type="Pfam" id="PF00617"/>
    </source>
</evidence>
<protein>
    <recommendedName>
        <fullName evidence="1">Ras-GEF domain-containing protein</fullName>
    </recommendedName>
</protein>
<dbReference type="InterPro" id="IPR001895">
    <property type="entry name" value="RASGEF_cat_dom"/>
</dbReference>
<feature type="domain" description="Ras-GEF" evidence="1">
    <location>
        <begin position="38"/>
        <end position="126"/>
    </location>
</feature>
<comment type="caution">
    <text evidence="2">The sequence shown here is derived from an EMBL/GenBank/DDBJ whole genome shotgun (WGS) entry which is preliminary data.</text>
</comment>
<dbReference type="GO" id="GO:0007264">
    <property type="term" value="P:small GTPase-mediated signal transduction"/>
    <property type="evidence" value="ECO:0007669"/>
    <property type="project" value="InterPro"/>
</dbReference>
<dbReference type="AlphaFoldDB" id="A0AAV2IE08"/>
<dbReference type="GO" id="GO:0032045">
    <property type="term" value="C:guanyl-nucleotide exchange factor complex"/>
    <property type="evidence" value="ECO:0007669"/>
    <property type="project" value="TreeGrafter"/>
</dbReference>
<dbReference type="GO" id="GO:0048814">
    <property type="term" value="P:regulation of dendrite morphogenesis"/>
    <property type="evidence" value="ECO:0007669"/>
    <property type="project" value="TreeGrafter"/>
</dbReference>
<dbReference type="GO" id="GO:0043025">
    <property type="term" value="C:neuronal cell body"/>
    <property type="evidence" value="ECO:0007669"/>
    <property type="project" value="TreeGrafter"/>
</dbReference>
<evidence type="ECO:0000313" key="2">
    <source>
        <dbReference type="EMBL" id="CAL1544310.1"/>
    </source>
</evidence>
<dbReference type="EMBL" id="CAXITT010000613">
    <property type="protein sequence ID" value="CAL1544310.1"/>
    <property type="molecule type" value="Genomic_DNA"/>
</dbReference>
<name>A0AAV2IE08_LYMST</name>
<dbReference type="GO" id="GO:0005085">
    <property type="term" value="F:guanyl-nucleotide exchange factor activity"/>
    <property type="evidence" value="ECO:0007669"/>
    <property type="project" value="InterPro"/>
</dbReference>
<feature type="non-terminal residue" evidence="2">
    <location>
        <position position="1"/>
    </location>
</feature>
<dbReference type="Pfam" id="PF00617">
    <property type="entry name" value="RasGEF"/>
    <property type="match status" value="1"/>
</dbReference>
<dbReference type="Gene3D" id="1.10.840.10">
    <property type="entry name" value="Ras guanine-nucleotide exchange factors catalytic domain"/>
    <property type="match status" value="1"/>
</dbReference>
<gene>
    <name evidence="2" type="ORF">GSLYS_00017823001</name>
</gene>
<dbReference type="SUPFAM" id="SSF48366">
    <property type="entry name" value="Ras GEF"/>
    <property type="match status" value="1"/>
</dbReference>
<dbReference type="PANTHER" id="PTHR21560:SF0">
    <property type="entry name" value="KINASE NON-CATALYTIC C-LOBE DOMAIN-CONTAINING PROTEIN 1"/>
    <property type="match status" value="1"/>
</dbReference>
<accession>A0AAV2IE08</accession>
<reference evidence="2 3" key="1">
    <citation type="submission" date="2024-04" db="EMBL/GenBank/DDBJ databases">
        <authorList>
            <consortium name="Genoscope - CEA"/>
            <person name="William W."/>
        </authorList>
    </citation>
    <scope>NUCLEOTIDE SEQUENCE [LARGE SCALE GENOMIC DNA]</scope>
</reference>
<dbReference type="InterPro" id="IPR029899">
    <property type="entry name" value="KNDC1"/>
</dbReference>
<dbReference type="Proteomes" id="UP001497497">
    <property type="component" value="Unassembled WGS sequence"/>
</dbReference>
<organism evidence="2 3">
    <name type="scientific">Lymnaea stagnalis</name>
    <name type="common">Great pond snail</name>
    <name type="synonym">Helix stagnalis</name>
    <dbReference type="NCBI Taxonomy" id="6523"/>
    <lineage>
        <taxon>Eukaryota</taxon>
        <taxon>Metazoa</taxon>
        <taxon>Spiralia</taxon>
        <taxon>Lophotrochozoa</taxon>
        <taxon>Mollusca</taxon>
        <taxon>Gastropoda</taxon>
        <taxon>Heterobranchia</taxon>
        <taxon>Euthyneura</taxon>
        <taxon>Panpulmonata</taxon>
        <taxon>Hygrophila</taxon>
        <taxon>Lymnaeoidea</taxon>
        <taxon>Lymnaeidae</taxon>
        <taxon>Lymnaea</taxon>
    </lineage>
</organism>
<dbReference type="GO" id="GO:0030425">
    <property type="term" value="C:dendrite"/>
    <property type="evidence" value="ECO:0007669"/>
    <property type="project" value="TreeGrafter"/>
</dbReference>
<sequence>LNSGLGSKTKSELKISSLKGGLKEKHPFSVFDCPIDTLAEQLTLIEQEFFRKCHPVHFLNSQFQGVGVALSMPGLRTPSMSRKSDPGPKKGLFVGEPVIPSGLLDMISHSQELAHWVSAEVLSCGSNKVSNISGKCQ</sequence>
<evidence type="ECO:0000313" key="3">
    <source>
        <dbReference type="Proteomes" id="UP001497497"/>
    </source>
</evidence>
<dbReference type="InterPro" id="IPR023578">
    <property type="entry name" value="Ras_GEF_dom_sf"/>
</dbReference>
<dbReference type="PANTHER" id="PTHR21560">
    <property type="entry name" value="VERY KIND PROTEIN"/>
    <property type="match status" value="1"/>
</dbReference>